<evidence type="ECO:0000256" key="1">
    <source>
        <dbReference type="SAM" id="Phobius"/>
    </source>
</evidence>
<feature type="transmembrane region" description="Helical" evidence="1">
    <location>
        <begin position="70"/>
        <end position="86"/>
    </location>
</feature>
<protein>
    <submittedName>
        <fullName evidence="2">Uncharacterized protein</fullName>
    </submittedName>
</protein>
<accession>A0A6C0B412</accession>
<feature type="transmembrane region" description="Helical" evidence="1">
    <location>
        <begin position="18"/>
        <end position="36"/>
    </location>
</feature>
<evidence type="ECO:0000313" key="2">
    <source>
        <dbReference type="EMBL" id="QHS86796.1"/>
    </source>
</evidence>
<proteinExistence type="predicted"/>
<dbReference type="EMBL" id="MN739062">
    <property type="protein sequence ID" value="QHS86796.1"/>
    <property type="molecule type" value="Genomic_DNA"/>
</dbReference>
<keyword evidence="1" id="KW-0812">Transmembrane</keyword>
<reference evidence="2" key="1">
    <citation type="journal article" date="2020" name="Nature">
        <title>Giant virus diversity and host interactions through global metagenomics.</title>
        <authorList>
            <person name="Schulz F."/>
            <person name="Roux S."/>
            <person name="Paez-Espino D."/>
            <person name="Jungbluth S."/>
            <person name="Walsh D.A."/>
            <person name="Denef V.J."/>
            <person name="McMahon K.D."/>
            <person name="Konstantinidis K.T."/>
            <person name="Eloe-Fadrosh E.A."/>
            <person name="Kyrpides N.C."/>
            <person name="Woyke T."/>
        </authorList>
    </citation>
    <scope>NUCLEOTIDE SEQUENCE</scope>
    <source>
        <strain evidence="2">GVMAG-M-3300009422-16</strain>
    </source>
</reference>
<name>A0A6C0B412_9ZZZZ</name>
<dbReference type="AlphaFoldDB" id="A0A6C0B412"/>
<keyword evidence="1" id="KW-1133">Transmembrane helix</keyword>
<organism evidence="2">
    <name type="scientific">viral metagenome</name>
    <dbReference type="NCBI Taxonomy" id="1070528"/>
    <lineage>
        <taxon>unclassified sequences</taxon>
        <taxon>metagenomes</taxon>
        <taxon>organismal metagenomes</taxon>
    </lineage>
</organism>
<sequence>MPIISEVEKILNRGLDNVYLNTALKVFLVLYAALAAPQFPPKLAFLMDNVFVRIGVSFLIVFMALRDPSLALIIAVAFIITLQTANKLRLISTDLSVASPGETSWLPSNKESFENEDDGGSVMKNIALKLSSK</sequence>
<keyword evidence="1" id="KW-0472">Membrane</keyword>